<sequence length="142" mass="16931">MSLEKFERHIREGYEKTLLIPDEIKIESKQSLQYNEYSDKYAARGTTYLVTQDDWQSMDPYIWVWIRSVVEEQPWGRYYLTMDAAGSYNNSVYNYFRASSHSYYYPQFNQCNVTFKGVIMSPEGIAFTGIKYVYADFYLLPF</sequence>
<comment type="caution">
    <text evidence="1">The sequence shown here is derived from an EMBL/GenBank/DDBJ whole genome shotgun (WGS) entry which is preliminary data.</text>
</comment>
<evidence type="ECO:0000313" key="1">
    <source>
        <dbReference type="EMBL" id="HHY27691.1"/>
    </source>
</evidence>
<name>A0A7C6Z5H5_9FIRM</name>
<gene>
    <name evidence="1" type="ORF">GX523_13290</name>
</gene>
<organism evidence="1 2">
    <name type="scientific">Desulfitobacterium dehalogenans</name>
    <dbReference type="NCBI Taxonomy" id="36854"/>
    <lineage>
        <taxon>Bacteria</taxon>
        <taxon>Bacillati</taxon>
        <taxon>Bacillota</taxon>
        <taxon>Clostridia</taxon>
        <taxon>Eubacteriales</taxon>
        <taxon>Desulfitobacteriaceae</taxon>
        <taxon>Desulfitobacterium</taxon>
    </lineage>
</organism>
<dbReference type="EMBL" id="DUTF01000288">
    <property type="protein sequence ID" value="HHY27691.1"/>
    <property type="molecule type" value="Genomic_DNA"/>
</dbReference>
<protein>
    <submittedName>
        <fullName evidence="1">Uncharacterized protein</fullName>
    </submittedName>
</protein>
<reference evidence="1 2" key="1">
    <citation type="journal article" date="2020" name="Biotechnol. Biofuels">
        <title>New insights from the biogas microbiome by comprehensive genome-resolved metagenomics of nearly 1600 species originating from multiple anaerobic digesters.</title>
        <authorList>
            <person name="Campanaro S."/>
            <person name="Treu L."/>
            <person name="Rodriguez-R L.M."/>
            <person name="Kovalovszki A."/>
            <person name="Ziels R.M."/>
            <person name="Maus I."/>
            <person name="Zhu X."/>
            <person name="Kougias P.G."/>
            <person name="Basile A."/>
            <person name="Luo G."/>
            <person name="Schluter A."/>
            <person name="Konstantinidis K.T."/>
            <person name="Angelidaki I."/>
        </authorList>
    </citation>
    <scope>NUCLEOTIDE SEQUENCE [LARGE SCALE GENOMIC DNA]</scope>
    <source>
        <strain evidence="1">AS05jafATM_4</strain>
    </source>
</reference>
<dbReference type="AlphaFoldDB" id="A0A7C6Z5H5"/>
<dbReference type="Proteomes" id="UP000553059">
    <property type="component" value="Unassembled WGS sequence"/>
</dbReference>
<proteinExistence type="predicted"/>
<accession>A0A7C6Z5H5</accession>
<evidence type="ECO:0000313" key="2">
    <source>
        <dbReference type="Proteomes" id="UP000553059"/>
    </source>
</evidence>